<name>A0A4U3L336_9BACT</name>
<dbReference type="RefSeq" id="WP_137262089.1">
    <property type="nucleotide sequence ID" value="NZ_SZQL01000009.1"/>
</dbReference>
<dbReference type="OrthoDB" id="1429617at2"/>
<dbReference type="SUPFAM" id="SSF52540">
    <property type="entry name" value="P-loop containing nucleoside triphosphate hydrolases"/>
    <property type="match status" value="1"/>
</dbReference>
<reference evidence="2 3" key="1">
    <citation type="submission" date="2019-05" db="EMBL/GenBank/DDBJ databases">
        <title>Panacibacter sp. strain 17mud1-8 Genome sequencing and assembly.</title>
        <authorList>
            <person name="Chhetri G."/>
        </authorList>
    </citation>
    <scope>NUCLEOTIDE SEQUENCE [LARGE SCALE GENOMIC DNA]</scope>
    <source>
        <strain evidence="2 3">17mud1-8</strain>
    </source>
</reference>
<dbReference type="Gene3D" id="3.40.50.300">
    <property type="entry name" value="P-loop containing nucleotide triphosphate hydrolases"/>
    <property type="match status" value="1"/>
</dbReference>
<dbReference type="AlphaFoldDB" id="A0A4U3L336"/>
<dbReference type="InterPro" id="IPR027417">
    <property type="entry name" value="P-loop_NTPase"/>
</dbReference>
<gene>
    <name evidence="2" type="ORF">FC093_12275</name>
</gene>
<accession>A0A4U3L336</accession>
<dbReference type="Pfam" id="PF00685">
    <property type="entry name" value="Sulfotransfer_1"/>
    <property type="match status" value="1"/>
</dbReference>
<sequence length="306" mass="35868">MEYDILVHIGYHKTGTTFLQKEVFKNPALPFNLIERGLVHKEIIRKNLFFFDSDHTRSILTENFRPNCINVISDEGLLGSPHAGGYNSYDNFLKIKQLFPNAKILIGIREQNDIILSGYKQYIKTIGTLDLKRYLTRFKRPSFIAEFDLLLFCYDKIINTYMNTFGKANVLVLPYELMKVNPEAYFVRLFTFLNLDSEGINKVDFKKQLNTSHLNLTLETKRLYNILFTKTRENPHGLLSLPTRMNQPLFRVTTFLEKQLGKDFQKKLNARKAKRIHEVARGFYLESNRKTSELIDIDLKLYGYEL</sequence>
<protein>
    <submittedName>
        <fullName evidence="2">Sulfotransferase</fullName>
    </submittedName>
</protein>
<proteinExistence type="predicted"/>
<organism evidence="2 3">
    <name type="scientific">Ilyomonas limi</name>
    <dbReference type="NCBI Taxonomy" id="2575867"/>
    <lineage>
        <taxon>Bacteria</taxon>
        <taxon>Pseudomonadati</taxon>
        <taxon>Bacteroidota</taxon>
        <taxon>Chitinophagia</taxon>
        <taxon>Chitinophagales</taxon>
        <taxon>Chitinophagaceae</taxon>
        <taxon>Ilyomonas</taxon>
    </lineage>
</organism>
<evidence type="ECO:0000313" key="3">
    <source>
        <dbReference type="Proteomes" id="UP000305848"/>
    </source>
</evidence>
<comment type="caution">
    <text evidence="2">The sequence shown here is derived from an EMBL/GenBank/DDBJ whole genome shotgun (WGS) entry which is preliminary data.</text>
</comment>
<dbReference type="GO" id="GO:0008146">
    <property type="term" value="F:sulfotransferase activity"/>
    <property type="evidence" value="ECO:0007669"/>
    <property type="project" value="InterPro"/>
</dbReference>
<keyword evidence="2" id="KW-0808">Transferase</keyword>
<evidence type="ECO:0000313" key="2">
    <source>
        <dbReference type="EMBL" id="TKK67986.1"/>
    </source>
</evidence>
<dbReference type="EMBL" id="SZQL01000009">
    <property type="protein sequence ID" value="TKK67986.1"/>
    <property type="molecule type" value="Genomic_DNA"/>
</dbReference>
<feature type="domain" description="Sulfotransferase" evidence="1">
    <location>
        <begin position="9"/>
        <end position="281"/>
    </location>
</feature>
<dbReference type="Proteomes" id="UP000305848">
    <property type="component" value="Unassembled WGS sequence"/>
</dbReference>
<evidence type="ECO:0000259" key="1">
    <source>
        <dbReference type="Pfam" id="PF00685"/>
    </source>
</evidence>
<dbReference type="InterPro" id="IPR000863">
    <property type="entry name" value="Sulfotransferase_dom"/>
</dbReference>
<keyword evidence="3" id="KW-1185">Reference proteome</keyword>